<evidence type="ECO:0000313" key="3">
    <source>
        <dbReference type="Proteomes" id="UP000004995"/>
    </source>
</evidence>
<reference evidence="3" key="1">
    <citation type="journal article" date="2012" name="Nat. Biotechnol.">
        <title>Reference genome sequence of the model plant Setaria.</title>
        <authorList>
            <person name="Bennetzen J.L."/>
            <person name="Schmutz J."/>
            <person name="Wang H."/>
            <person name="Percifield R."/>
            <person name="Hawkins J."/>
            <person name="Pontaroli A.C."/>
            <person name="Estep M."/>
            <person name="Feng L."/>
            <person name="Vaughn J.N."/>
            <person name="Grimwood J."/>
            <person name="Jenkins J."/>
            <person name="Barry K."/>
            <person name="Lindquist E."/>
            <person name="Hellsten U."/>
            <person name="Deshpande S."/>
            <person name="Wang X."/>
            <person name="Wu X."/>
            <person name="Mitros T."/>
            <person name="Triplett J."/>
            <person name="Yang X."/>
            <person name="Ye C.Y."/>
            <person name="Mauro-Herrera M."/>
            <person name="Wang L."/>
            <person name="Li P."/>
            <person name="Sharma M."/>
            <person name="Sharma R."/>
            <person name="Ronald P.C."/>
            <person name="Panaud O."/>
            <person name="Kellogg E.A."/>
            <person name="Brutnell T.P."/>
            <person name="Doust A.N."/>
            <person name="Tuskan G.A."/>
            <person name="Rokhsar D."/>
            <person name="Devos K.M."/>
        </authorList>
    </citation>
    <scope>NUCLEOTIDE SEQUENCE [LARGE SCALE GENOMIC DNA]</scope>
    <source>
        <strain evidence="3">cv. Yugu1</strain>
    </source>
</reference>
<feature type="compositionally biased region" description="Low complexity" evidence="1">
    <location>
        <begin position="189"/>
        <end position="201"/>
    </location>
</feature>
<dbReference type="EMBL" id="AGNK02004592">
    <property type="status" value="NOT_ANNOTATED_CDS"/>
    <property type="molecule type" value="Genomic_DNA"/>
</dbReference>
<feature type="region of interest" description="Disordered" evidence="1">
    <location>
        <begin position="179"/>
        <end position="217"/>
    </location>
</feature>
<evidence type="ECO:0000313" key="2">
    <source>
        <dbReference type="EnsemblPlants" id="KQL00003"/>
    </source>
</evidence>
<dbReference type="Gramene" id="KQL00003">
    <property type="protein sequence ID" value="KQL00003"/>
    <property type="gene ID" value="SETIT_010947mg"/>
</dbReference>
<dbReference type="EnsemblPlants" id="KQL00003">
    <property type="protein sequence ID" value="KQL00003"/>
    <property type="gene ID" value="SETIT_010947mg"/>
</dbReference>
<evidence type="ECO:0000256" key="1">
    <source>
        <dbReference type="SAM" id="MobiDB-lite"/>
    </source>
</evidence>
<dbReference type="HOGENOM" id="CLU_1158075_0_0_1"/>
<feature type="compositionally biased region" description="Low complexity" evidence="1">
    <location>
        <begin position="128"/>
        <end position="137"/>
    </location>
</feature>
<dbReference type="InParanoid" id="K3Y9Q5"/>
<accession>K3Y9Q5</accession>
<reference evidence="2" key="2">
    <citation type="submission" date="2018-08" db="UniProtKB">
        <authorList>
            <consortium name="EnsemblPlants"/>
        </authorList>
    </citation>
    <scope>IDENTIFICATION</scope>
    <source>
        <strain evidence="2">Yugu1</strain>
    </source>
</reference>
<protein>
    <submittedName>
        <fullName evidence="2">Uncharacterized protein</fullName>
    </submittedName>
</protein>
<dbReference type="Proteomes" id="UP000004995">
    <property type="component" value="Unassembled WGS sequence"/>
</dbReference>
<dbReference type="AlphaFoldDB" id="K3Y9Q5"/>
<feature type="region of interest" description="Disordered" evidence="1">
    <location>
        <begin position="124"/>
        <end position="148"/>
    </location>
</feature>
<organism evidence="2 3">
    <name type="scientific">Setaria italica</name>
    <name type="common">Foxtail millet</name>
    <name type="synonym">Panicum italicum</name>
    <dbReference type="NCBI Taxonomy" id="4555"/>
    <lineage>
        <taxon>Eukaryota</taxon>
        <taxon>Viridiplantae</taxon>
        <taxon>Streptophyta</taxon>
        <taxon>Embryophyta</taxon>
        <taxon>Tracheophyta</taxon>
        <taxon>Spermatophyta</taxon>
        <taxon>Magnoliopsida</taxon>
        <taxon>Liliopsida</taxon>
        <taxon>Poales</taxon>
        <taxon>Poaceae</taxon>
        <taxon>PACMAD clade</taxon>
        <taxon>Panicoideae</taxon>
        <taxon>Panicodae</taxon>
        <taxon>Paniceae</taxon>
        <taxon>Cenchrinae</taxon>
        <taxon>Setaria</taxon>
    </lineage>
</organism>
<proteinExistence type="predicted"/>
<sequence length="240" mass="26028">MKRNSSNSCPDSLLGDKIERLDFVYPSGEDVVVDGEAVAGGGGRGELGPHLQLLVGGGLEEQRCWGVAGAVERDVDPGDELLAAGLVAHLPDALQPRGPLVVVLGEEQPPADDLEEEPARVVEGEGLRAGLQRQAGQRQRRQRRDEDLVEGVHVPQHLLPELALDLLREGVARPEVAQYVSHRHHPAVPTTTPQRRPTTPRAEGAAGGCSYYRRRHEGQRERHGFSFSFGMGTERNGMDG</sequence>
<keyword evidence="3" id="KW-1185">Reference proteome</keyword>
<name>K3Y9Q5_SETIT</name>